<gene>
    <name evidence="1" type="ORF">LCGC14_0520560</name>
</gene>
<organism evidence="1">
    <name type="scientific">marine sediment metagenome</name>
    <dbReference type="NCBI Taxonomy" id="412755"/>
    <lineage>
        <taxon>unclassified sequences</taxon>
        <taxon>metagenomes</taxon>
        <taxon>ecological metagenomes</taxon>
    </lineage>
</organism>
<name>A0A0F9V6W0_9ZZZZ</name>
<protein>
    <submittedName>
        <fullName evidence="1">Uncharacterized protein</fullName>
    </submittedName>
</protein>
<comment type="caution">
    <text evidence="1">The sequence shown here is derived from an EMBL/GenBank/DDBJ whole genome shotgun (WGS) entry which is preliminary data.</text>
</comment>
<evidence type="ECO:0000313" key="1">
    <source>
        <dbReference type="EMBL" id="KKN61603.1"/>
    </source>
</evidence>
<proteinExistence type="predicted"/>
<accession>A0A0F9V6W0</accession>
<reference evidence="1" key="1">
    <citation type="journal article" date="2015" name="Nature">
        <title>Complex archaea that bridge the gap between prokaryotes and eukaryotes.</title>
        <authorList>
            <person name="Spang A."/>
            <person name="Saw J.H."/>
            <person name="Jorgensen S.L."/>
            <person name="Zaremba-Niedzwiedzka K."/>
            <person name="Martijn J."/>
            <person name="Lind A.E."/>
            <person name="van Eijk R."/>
            <person name="Schleper C."/>
            <person name="Guy L."/>
            <person name="Ettema T.J."/>
        </authorList>
    </citation>
    <scope>NUCLEOTIDE SEQUENCE</scope>
</reference>
<sequence length="69" mass="7804">MARIKLEGHLVCVESDLTYKHLMLDGETLSWLIDSLETVKAKTYSPDTDYGHVRIVIEQVEANEAQLVS</sequence>
<dbReference type="AlphaFoldDB" id="A0A0F9V6W0"/>
<dbReference type="EMBL" id="LAZR01000653">
    <property type="protein sequence ID" value="KKN61603.1"/>
    <property type="molecule type" value="Genomic_DNA"/>
</dbReference>